<gene>
    <name evidence="2" type="primary">orf05493</name>
    <name evidence="2" type="ORF">Q903MT_gene5461</name>
</gene>
<evidence type="ECO:0000256" key="1">
    <source>
        <dbReference type="SAM" id="MobiDB-lite"/>
    </source>
</evidence>
<geneLocation type="mitochondrion" evidence="2"/>
<sequence length="81" mass="9391">MQVVMIKQAIEFFLVNYASTSRQPSEGYRNLRQDNREIQTGLVLRIDRPKESSSKQAKPSKKDSTLLKNIFTQYSGRQARI</sequence>
<accession>A0A6B9XXV7</accession>
<name>A0A6B9XXV7_PICSI</name>
<reference evidence="2" key="1">
    <citation type="submission" date="2019-03" db="EMBL/GenBank/DDBJ databases">
        <title>Largest Complete Mitochondrial Genome of a Gymnosperm, Sitka Spruce (Picea sitchensis), Indicates Complex Physical Structure.</title>
        <authorList>
            <person name="Jackman S.D."/>
            <person name="Coombe L."/>
            <person name="Warren R."/>
            <person name="Kirk H."/>
            <person name="Trinh E."/>
            <person name="McLeod T."/>
            <person name="Pleasance S."/>
            <person name="Pandoh P."/>
            <person name="Zhao Y."/>
            <person name="Coope R."/>
            <person name="Bousquet J."/>
            <person name="Bohlmann J.C."/>
            <person name="Jones S.J.M."/>
            <person name="Birol I."/>
        </authorList>
    </citation>
    <scope>NUCLEOTIDE SEQUENCE</scope>
    <source>
        <strain evidence="2">Q903</strain>
    </source>
</reference>
<keyword evidence="2" id="KW-0496">Mitochondrion</keyword>
<protein>
    <submittedName>
        <fullName evidence="2">Uncharacterized protein</fullName>
    </submittedName>
</protein>
<dbReference type="EMBL" id="MK697702">
    <property type="protein sequence ID" value="QHR91427.1"/>
    <property type="molecule type" value="Genomic_DNA"/>
</dbReference>
<evidence type="ECO:0000313" key="2">
    <source>
        <dbReference type="EMBL" id="QHR91427.1"/>
    </source>
</evidence>
<feature type="region of interest" description="Disordered" evidence="1">
    <location>
        <begin position="42"/>
        <end position="63"/>
    </location>
</feature>
<dbReference type="AlphaFoldDB" id="A0A6B9XXV7"/>
<proteinExistence type="predicted"/>
<organism evidence="2">
    <name type="scientific">Picea sitchensis</name>
    <name type="common">Sitka spruce</name>
    <name type="synonym">Pinus sitchensis</name>
    <dbReference type="NCBI Taxonomy" id="3332"/>
    <lineage>
        <taxon>Eukaryota</taxon>
        <taxon>Viridiplantae</taxon>
        <taxon>Streptophyta</taxon>
        <taxon>Embryophyta</taxon>
        <taxon>Tracheophyta</taxon>
        <taxon>Spermatophyta</taxon>
        <taxon>Pinopsida</taxon>
        <taxon>Pinidae</taxon>
        <taxon>Conifers I</taxon>
        <taxon>Pinales</taxon>
        <taxon>Pinaceae</taxon>
        <taxon>Picea</taxon>
    </lineage>
</organism>